<organism evidence="2 3">
    <name type="scientific">Deinococcus petrolearius</name>
    <dbReference type="NCBI Taxonomy" id="1751295"/>
    <lineage>
        <taxon>Bacteria</taxon>
        <taxon>Thermotogati</taxon>
        <taxon>Deinococcota</taxon>
        <taxon>Deinococci</taxon>
        <taxon>Deinococcales</taxon>
        <taxon>Deinococcaceae</taxon>
        <taxon>Deinococcus</taxon>
    </lineage>
</organism>
<keyword evidence="1" id="KW-0732">Signal</keyword>
<dbReference type="EMBL" id="JBHSOH010000020">
    <property type="protein sequence ID" value="MFC5849442.1"/>
    <property type="molecule type" value="Genomic_DNA"/>
</dbReference>
<name>A0ABW1DL33_9DEIO</name>
<protein>
    <submittedName>
        <fullName evidence="2">Uncharacterized protein</fullName>
    </submittedName>
</protein>
<accession>A0ABW1DL33</accession>
<feature type="chain" id="PRO_5045417886" evidence="1">
    <location>
        <begin position="25"/>
        <end position="287"/>
    </location>
</feature>
<evidence type="ECO:0000313" key="3">
    <source>
        <dbReference type="Proteomes" id="UP001595979"/>
    </source>
</evidence>
<dbReference type="RefSeq" id="WP_380050588.1">
    <property type="nucleotide sequence ID" value="NZ_JBHSOH010000020.1"/>
</dbReference>
<feature type="signal peptide" evidence="1">
    <location>
        <begin position="1"/>
        <end position="24"/>
    </location>
</feature>
<gene>
    <name evidence="2" type="ORF">ACFPQ6_14105</name>
</gene>
<sequence>MKRQTGYLLTAVSLTMTAFLTAGAQANVKTYGLSDAMNLGVTVTLGKFDPGIIEMPCAISNVGLTLPDAIDANYSGSLLMLMSKTSTTRAPLVVMCDNGSFARINVQGAGTKGSSVYVRIVDDKPQPASARELAARPAAAAVVTPVAASIPAPAPLVTTVPAPAASAPAPAPLVTAVPGAPLATGVSTPAMYLPAPSTLTMTATNTDQNTLELTVSNKTALTMEFQPAQLRVLVDGSEVTVPSNVSGALAPGLSMKFSLPYTGPRGNVTATWNAYAPAIKTFFTLKQ</sequence>
<keyword evidence="3" id="KW-1185">Reference proteome</keyword>
<reference evidence="3" key="1">
    <citation type="journal article" date="2019" name="Int. J. Syst. Evol. Microbiol.">
        <title>The Global Catalogue of Microorganisms (GCM) 10K type strain sequencing project: providing services to taxonomists for standard genome sequencing and annotation.</title>
        <authorList>
            <consortium name="The Broad Institute Genomics Platform"/>
            <consortium name="The Broad Institute Genome Sequencing Center for Infectious Disease"/>
            <person name="Wu L."/>
            <person name="Ma J."/>
        </authorList>
    </citation>
    <scope>NUCLEOTIDE SEQUENCE [LARGE SCALE GENOMIC DNA]</scope>
    <source>
        <strain evidence="3">CGMCC 1.15053</strain>
    </source>
</reference>
<comment type="caution">
    <text evidence="2">The sequence shown here is derived from an EMBL/GenBank/DDBJ whole genome shotgun (WGS) entry which is preliminary data.</text>
</comment>
<dbReference type="Proteomes" id="UP001595979">
    <property type="component" value="Unassembled WGS sequence"/>
</dbReference>
<evidence type="ECO:0000313" key="2">
    <source>
        <dbReference type="EMBL" id="MFC5849442.1"/>
    </source>
</evidence>
<evidence type="ECO:0000256" key="1">
    <source>
        <dbReference type="SAM" id="SignalP"/>
    </source>
</evidence>
<proteinExistence type="predicted"/>